<dbReference type="Pfam" id="PF08239">
    <property type="entry name" value="SH3_3"/>
    <property type="match status" value="1"/>
</dbReference>
<name>A0A8J8MLC0_9FIRM</name>
<evidence type="ECO:0000313" key="4">
    <source>
        <dbReference type="Proteomes" id="UP000683246"/>
    </source>
</evidence>
<feature type="domain" description="SH3b" evidence="2">
    <location>
        <begin position="25"/>
        <end position="92"/>
    </location>
</feature>
<dbReference type="AlphaFoldDB" id="A0A8J8MLC0"/>
<evidence type="ECO:0000259" key="2">
    <source>
        <dbReference type="PROSITE" id="PS51781"/>
    </source>
</evidence>
<organism evidence="3 4">
    <name type="scientific">Vallitalea pronyensis</name>
    <dbReference type="NCBI Taxonomy" id="1348613"/>
    <lineage>
        <taxon>Bacteria</taxon>
        <taxon>Bacillati</taxon>
        <taxon>Bacillota</taxon>
        <taxon>Clostridia</taxon>
        <taxon>Lachnospirales</taxon>
        <taxon>Vallitaleaceae</taxon>
        <taxon>Vallitalea</taxon>
    </lineage>
</organism>
<dbReference type="InterPro" id="IPR003646">
    <property type="entry name" value="SH3-like_bac-type"/>
</dbReference>
<gene>
    <name evidence="3" type="ORF">HZI73_15550</name>
</gene>
<keyword evidence="1" id="KW-0732">Signal</keyword>
<proteinExistence type="predicted"/>
<dbReference type="RefSeq" id="WP_212694302.1">
    <property type="nucleotide sequence ID" value="NZ_CP058649.1"/>
</dbReference>
<evidence type="ECO:0000256" key="1">
    <source>
        <dbReference type="SAM" id="SignalP"/>
    </source>
</evidence>
<feature type="chain" id="PRO_5035216614" evidence="1">
    <location>
        <begin position="25"/>
        <end position="92"/>
    </location>
</feature>
<evidence type="ECO:0000313" key="3">
    <source>
        <dbReference type="EMBL" id="QUI23616.1"/>
    </source>
</evidence>
<dbReference type="Proteomes" id="UP000683246">
    <property type="component" value="Chromosome"/>
</dbReference>
<reference evidence="3" key="1">
    <citation type="submission" date="2020-07" db="EMBL/GenBank/DDBJ databases">
        <title>Vallitalea pronyensis genome.</title>
        <authorList>
            <person name="Postec A."/>
        </authorList>
    </citation>
    <scope>NUCLEOTIDE SEQUENCE</scope>
    <source>
        <strain evidence="3">FatNI3</strain>
    </source>
</reference>
<feature type="signal peptide" evidence="1">
    <location>
        <begin position="1"/>
        <end position="24"/>
    </location>
</feature>
<keyword evidence="4" id="KW-1185">Reference proteome</keyword>
<dbReference type="PROSITE" id="PS51781">
    <property type="entry name" value="SH3B"/>
    <property type="match status" value="1"/>
</dbReference>
<protein>
    <submittedName>
        <fullName evidence="3">SH3 domain-containing protein</fullName>
    </submittedName>
</protein>
<accession>A0A8J8MLC0</accession>
<sequence>MKKILTLSICLILLVSATSIPVSAAQFATVTADVLNVRSGPGLSHSVIGKLYEGDRVQVLSGSTPSDGYNWVEIWDDNLHGWVAVEYLGPIG</sequence>
<dbReference type="SMART" id="SM00287">
    <property type="entry name" value="SH3b"/>
    <property type="match status" value="1"/>
</dbReference>
<dbReference type="KEGG" id="vpy:HZI73_15550"/>
<dbReference type="Gene3D" id="2.30.30.40">
    <property type="entry name" value="SH3 Domains"/>
    <property type="match status" value="1"/>
</dbReference>
<dbReference type="EMBL" id="CP058649">
    <property type="protein sequence ID" value="QUI23616.1"/>
    <property type="molecule type" value="Genomic_DNA"/>
</dbReference>